<dbReference type="FunFam" id="1.10.8.750:FF:000001">
    <property type="entry name" value="Putative phosphoribosylformylglycinamidine synthase"/>
    <property type="match status" value="1"/>
</dbReference>
<dbReference type="SMART" id="SM01211">
    <property type="entry name" value="GATase_5"/>
    <property type="match status" value="1"/>
</dbReference>
<feature type="domain" description="PurM-like C-terminal" evidence="14">
    <location>
        <begin position="960"/>
        <end position="1090"/>
    </location>
</feature>
<dbReference type="NCBIfam" id="TIGR01735">
    <property type="entry name" value="FGAM_synt"/>
    <property type="match status" value="1"/>
</dbReference>
<evidence type="ECO:0000256" key="10">
    <source>
        <dbReference type="ARBA" id="ARBA00022962"/>
    </source>
</evidence>
<dbReference type="SUPFAM" id="SSF56042">
    <property type="entry name" value="PurM C-terminal domain-like"/>
    <property type="match status" value="2"/>
</dbReference>
<dbReference type="SUPFAM" id="SSF109736">
    <property type="entry name" value="FGAM synthase PurL, linker domain"/>
    <property type="match status" value="1"/>
</dbReference>
<dbReference type="GO" id="GO:0004642">
    <property type="term" value="F:phosphoribosylformylglycinamidine synthase activity"/>
    <property type="evidence" value="ECO:0007669"/>
    <property type="project" value="UniProtKB-EC"/>
</dbReference>
<evidence type="ECO:0000256" key="3">
    <source>
        <dbReference type="ARBA" id="ARBA00012747"/>
    </source>
</evidence>
<keyword evidence="9" id="KW-0460">Magnesium</keyword>
<dbReference type="Pfam" id="PF18076">
    <property type="entry name" value="FGAR-AT_N"/>
    <property type="match status" value="1"/>
</dbReference>
<keyword evidence="5" id="KW-0479">Metal-binding</keyword>
<dbReference type="EMBL" id="JAVXUO010002601">
    <property type="protein sequence ID" value="KAK2971200.1"/>
    <property type="molecule type" value="Genomic_DNA"/>
</dbReference>
<comment type="pathway">
    <text evidence="1">Purine metabolism; IMP biosynthesis via de novo pathway; 5-amino-1-(5-phospho-D-ribosyl)imidazole from N(2)-formyl-N(1)-(5-phospho-D-ribosyl)glycinamide: step 1/2.</text>
</comment>
<accession>A0AA88R6M5</accession>
<dbReference type="Pfam" id="PF18072">
    <property type="entry name" value="FGAR-AT_linker"/>
    <property type="match status" value="1"/>
</dbReference>
<dbReference type="PANTHER" id="PTHR10099">
    <property type="entry name" value="PHOSPHORIBOSYLFORMYLGLYCINAMIDINE SYNTHASE"/>
    <property type="match status" value="1"/>
</dbReference>
<dbReference type="InterPro" id="IPR010073">
    <property type="entry name" value="PurL_large"/>
</dbReference>
<dbReference type="FunFam" id="3.30.1330.10:FF:000007">
    <property type="entry name" value="Phosphoribosylformylglycinamidine synthase, putative"/>
    <property type="match status" value="1"/>
</dbReference>
<evidence type="ECO:0000259" key="14">
    <source>
        <dbReference type="Pfam" id="PF02769"/>
    </source>
</evidence>
<evidence type="ECO:0000259" key="15">
    <source>
        <dbReference type="Pfam" id="PF18072"/>
    </source>
</evidence>
<gene>
    <name evidence="18" type="ORF">RJ640_008624</name>
</gene>
<keyword evidence="10" id="KW-0315">Glutamine amidotransferase</keyword>
<dbReference type="InterPro" id="IPR055181">
    <property type="entry name" value="FGAR-AT_PurM_N-like"/>
</dbReference>
<evidence type="ECO:0000259" key="16">
    <source>
        <dbReference type="Pfam" id="PF18076"/>
    </source>
</evidence>
<dbReference type="InterPro" id="IPR010918">
    <property type="entry name" value="PurM-like_C_dom"/>
</dbReference>
<dbReference type="FunFam" id="3.90.650.10:FF:000017">
    <property type="entry name" value="Probable phosphoribosylformylglycinamidine synthase, chloroplastic/mitochondrial"/>
    <property type="match status" value="1"/>
</dbReference>
<keyword evidence="8" id="KW-0067">ATP-binding</keyword>
<evidence type="ECO:0000256" key="13">
    <source>
        <dbReference type="ARBA" id="ARBA00052585"/>
    </source>
</evidence>
<dbReference type="HAMAP" id="MF_00419">
    <property type="entry name" value="PurL_1"/>
    <property type="match status" value="1"/>
</dbReference>
<dbReference type="EC" id="6.3.5.3" evidence="3"/>
<evidence type="ECO:0000313" key="19">
    <source>
        <dbReference type="Proteomes" id="UP001187471"/>
    </source>
</evidence>
<dbReference type="CDD" id="cd02204">
    <property type="entry name" value="PurL_repeat2"/>
    <property type="match status" value="1"/>
</dbReference>
<dbReference type="FunFam" id="3.40.50.880:FF:000014">
    <property type="entry name" value="Phosphoribosylformylglycinamidine synthase, putative"/>
    <property type="match status" value="1"/>
</dbReference>
<evidence type="ECO:0000256" key="4">
    <source>
        <dbReference type="ARBA" id="ARBA00022598"/>
    </source>
</evidence>
<dbReference type="CDD" id="cd02203">
    <property type="entry name" value="PurL_repeat1"/>
    <property type="match status" value="1"/>
</dbReference>
<dbReference type="CDD" id="cd01740">
    <property type="entry name" value="GATase1_FGAR_AT"/>
    <property type="match status" value="1"/>
</dbReference>
<feature type="domain" description="PurM-like C-terminal" evidence="14">
    <location>
        <begin position="550"/>
        <end position="705"/>
    </location>
</feature>
<dbReference type="InterPro" id="IPR029062">
    <property type="entry name" value="Class_I_gatase-like"/>
</dbReference>
<reference evidence="18" key="1">
    <citation type="submission" date="2022-12" db="EMBL/GenBank/DDBJ databases">
        <title>Draft genome assemblies for two species of Escallonia (Escalloniales).</title>
        <authorList>
            <person name="Chanderbali A."/>
            <person name="Dervinis C."/>
            <person name="Anghel I."/>
            <person name="Soltis D."/>
            <person name="Soltis P."/>
            <person name="Zapata F."/>
        </authorList>
    </citation>
    <scope>NUCLEOTIDE SEQUENCE</scope>
    <source>
        <strain evidence="18">UCBG92.1500</strain>
        <tissue evidence="18">Leaf</tissue>
    </source>
</reference>
<name>A0AA88R6M5_9ASTE</name>
<evidence type="ECO:0000256" key="7">
    <source>
        <dbReference type="ARBA" id="ARBA00022755"/>
    </source>
</evidence>
<dbReference type="GO" id="GO:0006189">
    <property type="term" value="P:'de novo' IMP biosynthetic process"/>
    <property type="evidence" value="ECO:0007669"/>
    <property type="project" value="InterPro"/>
</dbReference>
<dbReference type="Proteomes" id="UP001187471">
    <property type="component" value="Unassembled WGS sequence"/>
</dbReference>
<evidence type="ECO:0000256" key="6">
    <source>
        <dbReference type="ARBA" id="ARBA00022741"/>
    </source>
</evidence>
<evidence type="ECO:0000256" key="2">
    <source>
        <dbReference type="ARBA" id="ARBA00008608"/>
    </source>
</evidence>
<evidence type="ECO:0000256" key="8">
    <source>
        <dbReference type="ARBA" id="ARBA00022840"/>
    </source>
</evidence>
<evidence type="ECO:0000313" key="18">
    <source>
        <dbReference type="EMBL" id="KAK2971200.1"/>
    </source>
</evidence>
<dbReference type="InterPro" id="IPR041609">
    <property type="entry name" value="PurL_linker"/>
</dbReference>
<dbReference type="GO" id="GO:0005737">
    <property type="term" value="C:cytoplasm"/>
    <property type="evidence" value="ECO:0007669"/>
    <property type="project" value="TreeGrafter"/>
</dbReference>
<dbReference type="Gene3D" id="3.90.650.10">
    <property type="entry name" value="PurM-like C-terminal domain"/>
    <property type="match status" value="2"/>
</dbReference>
<keyword evidence="6" id="KW-0547">Nucleotide-binding</keyword>
<dbReference type="Pfam" id="PF22689">
    <property type="entry name" value="FGAR-AT_PurM_N-like"/>
    <property type="match status" value="1"/>
</dbReference>
<dbReference type="SUPFAM" id="SSF82697">
    <property type="entry name" value="PurS-like"/>
    <property type="match status" value="1"/>
</dbReference>
<dbReference type="GO" id="GO:0005524">
    <property type="term" value="F:ATP binding"/>
    <property type="evidence" value="ECO:0007669"/>
    <property type="project" value="UniProtKB-KW"/>
</dbReference>
<evidence type="ECO:0000256" key="12">
    <source>
        <dbReference type="ARBA" id="ARBA00032632"/>
    </source>
</evidence>
<feature type="domain" description="Phosphoribosylformylglycinamidine synthase N-terminal" evidence="16">
    <location>
        <begin position="140"/>
        <end position="261"/>
    </location>
</feature>
<keyword evidence="4" id="KW-0436">Ligase</keyword>
<dbReference type="InterPro" id="IPR036604">
    <property type="entry name" value="PurS-like_sf"/>
</dbReference>
<feature type="non-terminal residue" evidence="18">
    <location>
        <position position="1431"/>
    </location>
</feature>
<dbReference type="Gene3D" id="3.40.50.880">
    <property type="match status" value="1"/>
</dbReference>
<dbReference type="InterPro" id="IPR040707">
    <property type="entry name" value="FGAR-AT_N"/>
</dbReference>
<sequence length="1431" mass="156508">VRALLPGGRLCFTATHHDDRRRLLLSQPEKGSRRHNLILPRYSQWRTDRLPQGALRGRRQSLRLAYRGVSLRTPLSEPVRAVVSNVTSSVDEGSSGSQKSVENVIHFYRIPLIQESATAELLKSVQAKISNKIVGLKTEQCYNVGLNSGLSSEKLSVLKWLLQETYEPENLVTESCLGNERRKGVKTMVVEVGPRLSFTTAWSANAVSICQACGLTEVSRLERSRRYLLYVEARSGSLLDSQIDQFAAMVHDRMTECVYAQKLTSFETCVVPEEVHHVPVMEYGREALEKINMEMGLAFDEQDLRYYTTLFKDYIKRNPTNVELFDIAQSNSEHSRHWFFTGKIVIDGQPMSHTLMQIVKSTLKANPNNSVIGFKDNSSAIKGFLVKQLRPDKPGSTCPLSIRSVLLNILFTAETHNFPCAVAPYPGAETGAGGRIRDTHATGRGSFVVASTAGYCVGNLNMEGSYAPWEDSSFTYPSNLASPLQILIDASNGASDYGNKFGEPLIQGYTRTFGMRLPSGERREWLKPIMFSAGIGQIDNIHTLKGEPEIGMLVVKIGGPAYRIGMGGGAASSMVSGQNDAELDFNAVQRGDAEMAHKLYRVVRACVEMGENNPIISIHDQGAGGNCNVVKEIIYPKGAKIDIRAVVVGDHTMSVLEIWGAEYQEQDAILVKPESRCLLESICKRERVSVAVIGTISGEGRAVLVDSLAIERCCSIGLPPPPPAVDLELEKVLGNMPQKIFQFQRILNSRDPLDIAPGITIMDCLKRVLRLPSICSKRFLTTKVDRCVTGLVAQQQTVGPLQIPLSDVAVIAQTYTDLTGGACAIGEQPIKGLLDPKAMARLAVGEALTNLVWAKVTGLSDVKASGNWMYAAKLDGEGAAMYDAAIALSEAMIELGIAIDGGKDSLSMAARASGEVVKAPGNLVISSYVTCPDITKTVTPDLKLGDDGILLHIDLGKGRRRLGGSALAQVFGQVGDECPDLDDVPYFKRVFEGVQDLLADGLISAGHDISDGGLIVSALEMAFAGNCGICLDLTSQGNSLFQTLFAEELGLILEVENKKLDMVIAKLRNDGISVDIIGQVSDGPMVELKVDGVTHLTERTSHLRDMWEETSFHLEKLQRLASCVELEKEGLKDRHEPSWALSFTPTFTDEKLLSAISKPKVAVIREEGSNGDREMSAAFYAAGFEPWDVTMSDLLNGEISLNEFRGIAFVGGFSYADVLDSAKGWSASIRFNQPLLNQFQEFYRRPDTFSLGVCNGCQLMALLGWVPGPQVGGALGDGGDSSQPRFIHNESGRFECRFTSVTIKDSPAIMFKGMEGSTVGVWAAHGEGRAYFPDEGVLNRVLNSNLAPVRYCDDDGIPTEVYPFNMNGSPLGVAAICSPDGRHLAMMPHPERCFLMWQLPWYPKQWDVEKKGPSPWLQMFQNAREWCLESG</sequence>
<evidence type="ECO:0000256" key="1">
    <source>
        <dbReference type="ARBA" id="ARBA00004920"/>
    </source>
</evidence>
<feature type="domain" description="FGAR-AT PurM N-terminal-like" evidence="17">
    <location>
        <begin position="776"/>
        <end position="928"/>
    </location>
</feature>
<evidence type="ECO:0000259" key="17">
    <source>
        <dbReference type="Pfam" id="PF22689"/>
    </source>
</evidence>
<organism evidence="18 19">
    <name type="scientific">Escallonia rubra</name>
    <dbReference type="NCBI Taxonomy" id="112253"/>
    <lineage>
        <taxon>Eukaryota</taxon>
        <taxon>Viridiplantae</taxon>
        <taxon>Streptophyta</taxon>
        <taxon>Embryophyta</taxon>
        <taxon>Tracheophyta</taxon>
        <taxon>Spermatophyta</taxon>
        <taxon>Magnoliopsida</taxon>
        <taxon>eudicotyledons</taxon>
        <taxon>Gunneridae</taxon>
        <taxon>Pentapetalae</taxon>
        <taxon>asterids</taxon>
        <taxon>campanulids</taxon>
        <taxon>Escalloniales</taxon>
        <taxon>Escalloniaceae</taxon>
        <taxon>Escallonia</taxon>
    </lineage>
</organism>
<dbReference type="FunFam" id="3.90.650.10:FF:000006">
    <property type="entry name" value="Phosphoribosylformylglycinamidine synthase, putative"/>
    <property type="match status" value="1"/>
</dbReference>
<dbReference type="InterPro" id="IPR036676">
    <property type="entry name" value="PurM-like_C_sf"/>
</dbReference>
<comment type="catalytic activity">
    <reaction evidence="13">
        <text>N(2)-formyl-N(1)-(5-phospho-beta-D-ribosyl)glycinamide + L-glutamine + ATP + H2O = 2-formamido-N(1)-(5-O-phospho-beta-D-ribosyl)acetamidine + L-glutamate + ADP + phosphate + H(+)</text>
        <dbReference type="Rhea" id="RHEA:17129"/>
        <dbReference type="ChEBI" id="CHEBI:15377"/>
        <dbReference type="ChEBI" id="CHEBI:15378"/>
        <dbReference type="ChEBI" id="CHEBI:29985"/>
        <dbReference type="ChEBI" id="CHEBI:30616"/>
        <dbReference type="ChEBI" id="CHEBI:43474"/>
        <dbReference type="ChEBI" id="CHEBI:58359"/>
        <dbReference type="ChEBI" id="CHEBI:147286"/>
        <dbReference type="ChEBI" id="CHEBI:147287"/>
        <dbReference type="ChEBI" id="CHEBI:456216"/>
        <dbReference type="EC" id="6.3.5.3"/>
    </reaction>
</comment>
<keyword evidence="19" id="KW-1185">Reference proteome</keyword>
<comment type="caution">
    <text evidence="18">The sequence shown here is derived from an EMBL/GenBank/DDBJ whole genome shotgun (WGS) entry which is preliminary data.</text>
</comment>
<dbReference type="PROSITE" id="PS51273">
    <property type="entry name" value="GATASE_TYPE_1"/>
    <property type="match status" value="1"/>
</dbReference>
<protein>
    <recommendedName>
        <fullName evidence="3">phosphoribosylformylglycinamidine synthase</fullName>
        <ecNumber evidence="3">6.3.5.3</ecNumber>
    </recommendedName>
    <alternativeName>
        <fullName evidence="12">Formylglycinamide ribonucleotide amidotransferase</fullName>
    </alternativeName>
    <alternativeName>
        <fullName evidence="11">Formylglycinamide ribotide amidotransferase</fullName>
    </alternativeName>
</protein>
<dbReference type="PANTHER" id="PTHR10099:SF1">
    <property type="entry name" value="PHOSPHORIBOSYLFORMYLGLYCINAMIDINE SYNTHASE"/>
    <property type="match status" value="1"/>
</dbReference>
<dbReference type="Gene3D" id="3.30.1330.10">
    <property type="entry name" value="PurM-like, N-terminal domain"/>
    <property type="match status" value="2"/>
</dbReference>
<dbReference type="SUPFAM" id="SSF55326">
    <property type="entry name" value="PurM N-terminal domain-like"/>
    <property type="match status" value="2"/>
</dbReference>
<dbReference type="InterPro" id="IPR036921">
    <property type="entry name" value="PurM-like_N_sf"/>
</dbReference>
<dbReference type="GO" id="GO:0046872">
    <property type="term" value="F:metal ion binding"/>
    <property type="evidence" value="ECO:0007669"/>
    <property type="project" value="UniProtKB-KW"/>
</dbReference>
<keyword evidence="7" id="KW-0658">Purine biosynthesis</keyword>
<proteinExistence type="inferred from homology"/>
<feature type="domain" description="Phosphoribosylformylglycinamidine synthase linker" evidence="15">
    <location>
        <begin position="288"/>
        <end position="337"/>
    </location>
</feature>
<dbReference type="Pfam" id="PF02769">
    <property type="entry name" value="AIRS_C"/>
    <property type="match status" value="2"/>
</dbReference>
<evidence type="ECO:0000256" key="11">
    <source>
        <dbReference type="ARBA" id="ARBA00029823"/>
    </source>
</evidence>
<dbReference type="SUPFAM" id="SSF52317">
    <property type="entry name" value="Class I glutamine amidotransferase-like"/>
    <property type="match status" value="1"/>
</dbReference>
<dbReference type="Pfam" id="PF13507">
    <property type="entry name" value="GATase_5"/>
    <property type="match status" value="1"/>
</dbReference>
<evidence type="ECO:0000256" key="5">
    <source>
        <dbReference type="ARBA" id="ARBA00022723"/>
    </source>
</evidence>
<dbReference type="Gene3D" id="1.10.8.750">
    <property type="entry name" value="Phosphoribosylformylglycinamidine synthase, linker domain"/>
    <property type="match status" value="1"/>
</dbReference>
<dbReference type="FunFam" id="3.30.1330.10:FF:000009">
    <property type="entry name" value="Probable phosphoribosylformylglycinamidine synthase"/>
    <property type="match status" value="1"/>
</dbReference>
<evidence type="ECO:0000256" key="9">
    <source>
        <dbReference type="ARBA" id="ARBA00022842"/>
    </source>
</evidence>
<comment type="similarity">
    <text evidence="2">In the N-terminal section; belongs to the FGAMS family.</text>
</comment>
<dbReference type="NCBIfam" id="NF003672">
    <property type="entry name" value="PRK05297.1"/>
    <property type="match status" value="1"/>
</dbReference>